<dbReference type="AlphaFoldDB" id="A0A376DEJ2"/>
<evidence type="ECO:0000256" key="6">
    <source>
        <dbReference type="ARBA" id="ARBA00023136"/>
    </source>
</evidence>
<evidence type="ECO:0000256" key="1">
    <source>
        <dbReference type="ARBA" id="ARBA00004651"/>
    </source>
</evidence>
<keyword evidence="5 8" id="KW-1133">Transmembrane helix</keyword>
<feature type="transmembrane region" description="Helical" evidence="8">
    <location>
        <begin position="279"/>
        <end position="296"/>
    </location>
</feature>
<feature type="domain" description="EamA" evidence="9">
    <location>
        <begin position="10"/>
        <end position="144"/>
    </location>
</feature>
<dbReference type="EMBL" id="UFXZ01000001">
    <property type="protein sequence ID" value="STC87559.1"/>
    <property type="molecule type" value="Genomic_DNA"/>
</dbReference>
<feature type="transmembrane region" description="Helical" evidence="8">
    <location>
        <begin position="220"/>
        <end position="242"/>
    </location>
</feature>
<feature type="transmembrane region" description="Helical" evidence="8">
    <location>
        <begin position="254"/>
        <end position="273"/>
    </location>
</feature>
<dbReference type="GO" id="GO:0005886">
    <property type="term" value="C:plasma membrane"/>
    <property type="evidence" value="ECO:0007669"/>
    <property type="project" value="UniProtKB-SubCell"/>
</dbReference>
<proteinExistence type="inferred from homology"/>
<feature type="transmembrane region" description="Helical" evidence="8">
    <location>
        <begin position="104"/>
        <end position="121"/>
    </location>
</feature>
<comment type="subcellular location">
    <subcellularLocation>
        <location evidence="1">Cell membrane</location>
        <topology evidence="1">Multi-pass membrane protein</topology>
    </subcellularLocation>
</comment>
<feature type="transmembrane region" description="Helical" evidence="8">
    <location>
        <begin position="187"/>
        <end position="208"/>
    </location>
</feature>
<feature type="transmembrane region" description="Helical" evidence="8">
    <location>
        <begin position="155"/>
        <end position="175"/>
    </location>
</feature>
<dbReference type="Proteomes" id="UP000175893">
    <property type="component" value="Chromosome"/>
</dbReference>
<dbReference type="InterPro" id="IPR050638">
    <property type="entry name" value="AA-Vitamin_Transporters"/>
</dbReference>
<evidence type="ECO:0000313" key="11">
    <source>
        <dbReference type="EMBL" id="STC87559.1"/>
    </source>
</evidence>
<dbReference type="KEGG" id="eho:A9798_06995"/>
<name>A0A376DEJ2_9GAMM</name>
<dbReference type="PANTHER" id="PTHR32322">
    <property type="entry name" value="INNER MEMBRANE TRANSPORTER"/>
    <property type="match status" value="1"/>
</dbReference>
<feature type="transmembrane region" description="Helical" evidence="8">
    <location>
        <begin position="72"/>
        <end position="92"/>
    </location>
</feature>
<feature type="transmembrane region" description="Helical" evidence="8">
    <location>
        <begin position="40"/>
        <end position="60"/>
    </location>
</feature>
<dbReference type="EMBL" id="CP016043">
    <property type="protein sequence ID" value="AOV96722.1"/>
    <property type="molecule type" value="Genomic_DNA"/>
</dbReference>
<evidence type="ECO:0000256" key="8">
    <source>
        <dbReference type="SAM" id="Phobius"/>
    </source>
</evidence>
<dbReference type="Proteomes" id="UP000255248">
    <property type="component" value="Unassembled WGS sequence"/>
</dbReference>
<feature type="transmembrane region" description="Helical" evidence="8">
    <location>
        <begin position="133"/>
        <end position="149"/>
    </location>
</feature>
<organism evidence="11 13">
    <name type="scientific">Edwardsiella hoshinae</name>
    <dbReference type="NCBI Taxonomy" id="93378"/>
    <lineage>
        <taxon>Bacteria</taxon>
        <taxon>Pseudomonadati</taxon>
        <taxon>Pseudomonadota</taxon>
        <taxon>Gammaproteobacteria</taxon>
        <taxon>Enterobacterales</taxon>
        <taxon>Hafniaceae</taxon>
        <taxon>Edwardsiella</taxon>
    </lineage>
</organism>
<evidence type="ECO:0000256" key="2">
    <source>
        <dbReference type="ARBA" id="ARBA00009853"/>
    </source>
</evidence>
<reference evidence="11 13" key="2">
    <citation type="submission" date="2018-06" db="EMBL/GenBank/DDBJ databases">
        <authorList>
            <consortium name="Pathogen Informatics"/>
            <person name="Doyle S."/>
        </authorList>
    </citation>
    <scope>NUCLEOTIDE SEQUENCE [LARGE SCALE GENOMIC DNA]</scope>
    <source>
        <strain evidence="11 13">NCTC12121</strain>
    </source>
</reference>
<keyword evidence="6 8" id="KW-0472">Membrane</keyword>
<dbReference type="InterPro" id="IPR037185">
    <property type="entry name" value="EmrE-like"/>
</dbReference>
<evidence type="ECO:0000313" key="12">
    <source>
        <dbReference type="Proteomes" id="UP000175893"/>
    </source>
</evidence>
<feature type="transmembrane region" description="Helical" evidence="8">
    <location>
        <begin position="12"/>
        <end position="28"/>
    </location>
</feature>
<dbReference type="STRING" id="93378.A9798_06995"/>
<dbReference type="InterPro" id="IPR000620">
    <property type="entry name" value="EamA_dom"/>
</dbReference>
<feature type="domain" description="EamA" evidence="9">
    <location>
        <begin position="159"/>
        <end position="293"/>
    </location>
</feature>
<evidence type="ECO:0000256" key="3">
    <source>
        <dbReference type="ARBA" id="ARBA00022475"/>
    </source>
</evidence>
<evidence type="ECO:0000259" key="9">
    <source>
        <dbReference type="Pfam" id="PF00892"/>
    </source>
</evidence>
<evidence type="ECO:0000256" key="4">
    <source>
        <dbReference type="ARBA" id="ARBA00022692"/>
    </source>
</evidence>
<keyword evidence="3" id="KW-1003">Cell membrane</keyword>
<evidence type="ECO:0000256" key="5">
    <source>
        <dbReference type="ARBA" id="ARBA00022989"/>
    </source>
</evidence>
<dbReference type="Gene3D" id="1.10.3730.20">
    <property type="match status" value="1"/>
</dbReference>
<dbReference type="Pfam" id="PF00892">
    <property type="entry name" value="EamA"/>
    <property type="match status" value="2"/>
</dbReference>
<keyword evidence="12" id="KW-1185">Reference proteome</keyword>
<accession>A0A376DEJ2</accession>
<comment type="similarity">
    <text evidence="2">Belongs to the drug/metabolite transporter (DMT) superfamily. 10 TMS drug/metabolite exporter (DME) (TC 2.A.7.3) family.</text>
</comment>
<dbReference type="RefSeq" id="WP_024522194.1">
    <property type="nucleotide sequence ID" value="NZ_CP016043.1"/>
</dbReference>
<evidence type="ECO:0000313" key="13">
    <source>
        <dbReference type="Proteomes" id="UP000255248"/>
    </source>
</evidence>
<keyword evidence="4 8" id="KW-0812">Transmembrane</keyword>
<sequence>MDGMSKDKKTAYLLLVVLWLVWGNFWVVSKNALPVMGGAWMLSLFKIAGGVVVLFIVLFIKRNSLSMTPPPFIPTLLYGLTQTTGFTALTVFALTHGGAGKVSVLAYSMPIWVIVLNTLVLKQKLAVSQAMKLAIPIIGFVIVVAPWNINESKQVISSVMALLGGLSWGVSVLILKWILKKNPTVNVLNLTAWQMLYGLVPLIALAWYMPHTPIVFNQTFILSFLYISIVVSALGWFCWAAIASKLPANIASINSLAAPAVAMMSGMIFLGNMLSTTDLLGVALIFGGIIIIFATSKKKSNEGTAPVTASQKS</sequence>
<dbReference type="SUPFAM" id="SSF103481">
    <property type="entry name" value="Multidrug resistance efflux transporter EmrE"/>
    <property type="match status" value="2"/>
</dbReference>
<evidence type="ECO:0000313" key="10">
    <source>
        <dbReference type="EMBL" id="AOV96722.1"/>
    </source>
</evidence>
<dbReference type="PANTHER" id="PTHR32322:SF18">
    <property type="entry name" value="S-ADENOSYLMETHIONINE_S-ADENOSYLHOMOCYSTEINE TRANSPORTER"/>
    <property type="match status" value="1"/>
</dbReference>
<protein>
    <recommendedName>
        <fullName evidence="7">Threonine/homoserine exporter RhtA</fullName>
    </recommendedName>
</protein>
<dbReference type="OrthoDB" id="4167046at2"/>
<gene>
    <name evidence="11" type="primary">yijE_3</name>
    <name evidence="10" type="ORF">A9798_06995</name>
    <name evidence="11" type="ORF">NCTC12121_01491</name>
</gene>
<reference evidence="10 12" key="1">
    <citation type="submission" date="2016-06" db="EMBL/GenBank/DDBJ databases">
        <title>Complete genome sequence of Edwardsiella hoshinae ATCC 35051.</title>
        <authorList>
            <person name="Reichley S.R."/>
            <person name="Waldbieser G.C."/>
            <person name="Lawrence M.L."/>
            <person name="Griffin M.J."/>
        </authorList>
    </citation>
    <scope>NUCLEOTIDE SEQUENCE [LARGE SCALE GENOMIC DNA]</scope>
    <source>
        <strain evidence="10 12">ATCC 35051</strain>
    </source>
</reference>
<evidence type="ECO:0000256" key="7">
    <source>
        <dbReference type="ARBA" id="ARBA00040595"/>
    </source>
</evidence>